<sequence length="180" mass="20448">MMSRGMRPKQSKLVVSFTFWGFLVLSSATEDLLVISQCKNQCKHDLHNMKECEDRCDKKMMMMDQEELFLEDGEGIYQRCVTACPRTTKETMAATEKQEVGRSYGPLQTKCNRKCTSPYTPLKRCISQCLKPMVGKKIMDNEVICESSCSILQEKPLIVRCTRVCQESTPGAVGLVLLEK</sequence>
<organism evidence="2 3">
    <name type="scientific">Brassica oleracea var. oleracea</name>
    <dbReference type="NCBI Taxonomy" id="109376"/>
    <lineage>
        <taxon>Eukaryota</taxon>
        <taxon>Viridiplantae</taxon>
        <taxon>Streptophyta</taxon>
        <taxon>Embryophyta</taxon>
        <taxon>Tracheophyta</taxon>
        <taxon>Spermatophyta</taxon>
        <taxon>Magnoliopsida</taxon>
        <taxon>eudicotyledons</taxon>
        <taxon>Gunneridae</taxon>
        <taxon>Pentapetalae</taxon>
        <taxon>rosids</taxon>
        <taxon>malvids</taxon>
        <taxon>Brassicales</taxon>
        <taxon>Brassicaceae</taxon>
        <taxon>Brassiceae</taxon>
        <taxon>Brassica</taxon>
    </lineage>
</organism>
<dbReference type="Gramene" id="Bo4g098280.1">
    <property type="protein sequence ID" value="Bo4g098280.1"/>
    <property type="gene ID" value="Bo4g098280"/>
</dbReference>
<dbReference type="EnsemblPlants" id="Bo4g098280.1">
    <property type="protein sequence ID" value="Bo4g098280.1"/>
    <property type="gene ID" value="Bo4g098280"/>
</dbReference>
<feature type="chain" id="PRO_5002273359" evidence="1">
    <location>
        <begin position="29"/>
        <end position="180"/>
    </location>
</feature>
<reference evidence="2 3" key="1">
    <citation type="journal article" date="2014" name="Genome Biol.">
        <title>Transcriptome and methylome profiling reveals relics of genome dominance in the mesopolyploid Brassica oleracea.</title>
        <authorList>
            <person name="Parkin I.A."/>
            <person name="Koh C."/>
            <person name="Tang H."/>
            <person name="Robinson S.J."/>
            <person name="Kagale S."/>
            <person name="Clarke W.E."/>
            <person name="Town C.D."/>
            <person name="Nixon J."/>
            <person name="Krishnakumar V."/>
            <person name="Bidwell S.L."/>
            <person name="Denoeud F."/>
            <person name="Belcram H."/>
            <person name="Links M.G."/>
            <person name="Just J."/>
            <person name="Clarke C."/>
            <person name="Bender T."/>
            <person name="Huebert T."/>
            <person name="Mason A.S."/>
            <person name="Pires J.C."/>
            <person name="Barker G."/>
            <person name="Moore J."/>
            <person name="Walley P.G."/>
            <person name="Manoli S."/>
            <person name="Batley J."/>
            <person name="Edwards D."/>
            <person name="Nelson M.N."/>
            <person name="Wang X."/>
            <person name="Paterson A.H."/>
            <person name="King G."/>
            <person name="Bancroft I."/>
            <person name="Chalhoub B."/>
            <person name="Sharpe A.G."/>
        </authorList>
    </citation>
    <scope>NUCLEOTIDE SEQUENCE</scope>
    <source>
        <strain evidence="2 3">cv. TO1000</strain>
    </source>
</reference>
<dbReference type="Proteomes" id="UP000032141">
    <property type="component" value="Chromosome C4"/>
</dbReference>
<evidence type="ECO:0000313" key="2">
    <source>
        <dbReference type="EnsemblPlants" id="Bo4g098280.1"/>
    </source>
</evidence>
<accession>A0A0D3BW53</accession>
<dbReference type="STRING" id="109376.A0A0D3BW53"/>
<proteinExistence type="predicted"/>
<name>A0A0D3BW53_BRAOL</name>
<protein>
    <submittedName>
        <fullName evidence="2">Uncharacterized protein</fullName>
    </submittedName>
</protein>
<feature type="signal peptide" evidence="1">
    <location>
        <begin position="1"/>
        <end position="28"/>
    </location>
</feature>
<keyword evidence="3" id="KW-1185">Reference proteome</keyword>
<evidence type="ECO:0000313" key="3">
    <source>
        <dbReference type="Proteomes" id="UP000032141"/>
    </source>
</evidence>
<dbReference type="HOGENOM" id="CLU_1680396_0_0_1"/>
<evidence type="ECO:0000256" key="1">
    <source>
        <dbReference type="SAM" id="SignalP"/>
    </source>
</evidence>
<dbReference type="OMA" id="RICHERI"/>
<keyword evidence="1" id="KW-0732">Signal</keyword>
<dbReference type="AlphaFoldDB" id="A0A0D3BW53"/>
<reference evidence="2" key="2">
    <citation type="submission" date="2015-03" db="UniProtKB">
        <authorList>
            <consortium name="EnsemblPlants"/>
        </authorList>
    </citation>
    <scope>IDENTIFICATION</scope>
</reference>